<dbReference type="Gene3D" id="1.10.10.10">
    <property type="entry name" value="Winged helix-like DNA-binding domain superfamily/Winged helix DNA-binding domain"/>
    <property type="match status" value="1"/>
</dbReference>
<proteinExistence type="inferred from homology"/>
<dbReference type="EMBL" id="CP157355">
    <property type="protein sequence ID" value="XBL99566.1"/>
    <property type="molecule type" value="Genomic_DNA"/>
</dbReference>
<keyword evidence="3" id="KW-0997">Cell inner membrane</keyword>
<sequence>MSDTSTLPLWRRIIGFSRFVGRRLYADRCLETAGSLTYTTLLAVVPLFTIALTVISAFPMFSGISSRFRGFIITNLVPDAAGKVVGVYMRQFADNADRLTTFGMIGLLATAILLMVTIEKSVNNIWRVRRQRKLLSRTLTYWATLTLAPLLIGLSLSLTNWLSYQAGGLAGGFGVDFIKIGPMILVVGTLSLLYLALPNCFVPRNHALTAALITAVFLELMKWLFALYLKQFGTYKLVYGAFASFPIFLLWLYVCWVIVLAGAVISATLSYWHNDGWQWDEHHGTRFEQAMRILSELALAHQNSVILHINDLRKRVGLGVDATQYLLEQMAERNWVESNRDGEWFLAGSANNIQLHQVFELIVSPLSSDEKSGLSLSLDKAKAALAITLQDYLTASQPASNAASMTDSGNSPI</sequence>
<dbReference type="RefSeq" id="WP_348943983.1">
    <property type="nucleotide sequence ID" value="NZ_CP157355.1"/>
</dbReference>
<reference evidence="8" key="1">
    <citation type="submission" date="2024-05" db="EMBL/GenBank/DDBJ databases">
        <authorList>
            <person name="Yang L."/>
            <person name="Pan L."/>
        </authorList>
    </citation>
    <scope>NUCLEOTIDE SEQUENCE</scope>
    <source>
        <strain evidence="8">FCG-7</strain>
    </source>
</reference>
<evidence type="ECO:0000256" key="7">
    <source>
        <dbReference type="HAMAP-Rule" id="MF_00672"/>
    </source>
</evidence>
<feature type="transmembrane region" description="Helical" evidence="7">
    <location>
        <begin position="101"/>
        <end position="118"/>
    </location>
</feature>
<dbReference type="NCBIfam" id="TIGR00765">
    <property type="entry name" value="yihY_not_rbn"/>
    <property type="match status" value="1"/>
</dbReference>
<dbReference type="KEGG" id="cmav:ABHF33_10825"/>
<comment type="subcellular location">
    <subcellularLocation>
        <location evidence="1 7">Cell membrane</location>
        <topology evidence="1 7">Multi-pass membrane protein</topology>
    </subcellularLocation>
</comment>
<name>A0AAU7F4X6_9NEIS</name>
<evidence type="ECO:0000256" key="3">
    <source>
        <dbReference type="ARBA" id="ARBA00022519"/>
    </source>
</evidence>
<dbReference type="PANTHER" id="PTHR30213:SF0">
    <property type="entry name" value="UPF0761 MEMBRANE PROTEIN YIHY"/>
    <property type="match status" value="1"/>
</dbReference>
<dbReference type="Pfam" id="PF03631">
    <property type="entry name" value="Virul_fac_BrkB"/>
    <property type="match status" value="1"/>
</dbReference>
<organism evidence="8">
    <name type="scientific">Chitinibacter mangrovi</name>
    <dbReference type="NCBI Taxonomy" id="3153927"/>
    <lineage>
        <taxon>Bacteria</taxon>
        <taxon>Pseudomonadati</taxon>
        <taxon>Pseudomonadota</taxon>
        <taxon>Betaproteobacteria</taxon>
        <taxon>Neisseriales</taxon>
        <taxon>Chitinibacteraceae</taxon>
        <taxon>Chitinibacter</taxon>
    </lineage>
</organism>
<dbReference type="InterPro" id="IPR023679">
    <property type="entry name" value="UPF0761_bac"/>
</dbReference>
<evidence type="ECO:0000256" key="5">
    <source>
        <dbReference type="ARBA" id="ARBA00022989"/>
    </source>
</evidence>
<evidence type="ECO:0000256" key="4">
    <source>
        <dbReference type="ARBA" id="ARBA00022692"/>
    </source>
</evidence>
<dbReference type="AlphaFoldDB" id="A0AAU7F4X6"/>
<gene>
    <name evidence="8" type="ORF">ABHF33_10825</name>
</gene>
<feature type="transmembrane region" description="Helical" evidence="7">
    <location>
        <begin position="208"/>
        <end position="228"/>
    </location>
</feature>
<keyword evidence="6 7" id="KW-0472">Membrane</keyword>
<dbReference type="GO" id="GO:0005886">
    <property type="term" value="C:plasma membrane"/>
    <property type="evidence" value="ECO:0007669"/>
    <property type="project" value="UniProtKB-SubCell"/>
</dbReference>
<keyword evidence="5 7" id="KW-1133">Transmembrane helix</keyword>
<dbReference type="InterPro" id="IPR036388">
    <property type="entry name" value="WH-like_DNA-bd_sf"/>
</dbReference>
<feature type="transmembrane region" description="Helical" evidence="7">
    <location>
        <begin position="36"/>
        <end position="58"/>
    </location>
</feature>
<comment type="similarity">
    <text evidence="7">Belongs to the UPF0761 family.</text>
</comment>
<evidence type="ECO:0000256" key="1">
    <source>
        <dbReference type="ARBA" id="ARBA00004651"/>
    </source>
</evidence>
<dbReference type="HAMAP" id="MF_00672">
    <property type="entry name" value="UPF0761"/>
    <property type="match status" value="1"/>
</dbReference>
<evidence type="ECO:0000313" key="8">
    <source>
        <dbReference type="EMBL" id="XBL99566.1"/>
    </source>
</evidence>
<evidence type="ECO:0000256" key="2">
    <source>
        <dbReference type="ARBA" id="ARBA00022475"/>
    </source>
</evidence>
<keyword evidence="2 7" id="KW-1003">Cell membrane</keyword>
<keyword evidence="4 7" id="KW-0812">Transmembrane</keyword>
<protein>
    <recommendedName>
        <fullName evidence="7">UPF0761 membrane protein ABHF33_10825</fullName>
    </recommendedName>
</protein>
<feature type="transmembrane region" description="Helical" evidence="7">
    <location>
        <begin position="177"/>
        <end position="196"/>
    </location>
</feature>
<dbReference type="PANTHER" id="PTHR30213">
    <property type="entry name" value="INNER MEMBRANE PROTEIN YHJD"/>
    <property type="match status" value="1"/>
</dbReference>
<dbReference type="InterPro" id="IPR017039">
    <property type="entry name" value="Virul_fac_BrkB"/>
</dbReference>
<accession>A0AAU7F4X6</accession>
<feature type="transmembrane region" description="Helical" evidence="7">
    <location>
        <begin position="70"/>
        <end position="89"/>
    </location>
</feature>
<feature type="transmembrane region" description="Helical" evidence="7">
    <location>
        <begin position="248"/>
        <end position="272"/>
    </location>
</feature>
<evidence type="ECO:0000256" key="6">
    <source>
        <dbReference type="ARBA" id="ARBA00023136"/>
    </source>
</evidence>
<feature type="transmembrane region" description="Helical" evidence="7">
    <location>
        <begin position="139"/>
        <end position="157"/>
    </location>
</feature>